<comment type="cofactor">
    <cofactor evidence="1">
        <name>Zn(2+)</name>
        <dbReference type="ChEBI" id="CHEBI:29105"/>
    </cofactor>
</comment>
<dbReference type="GO" id="GO:0005524">
    <property type="term" value="F:ATP binding"/>
    <property type="evidence" value="ECO:0007669"/>
    <property type="project" value="UniProtKB-KW"/>
</dbReference>
<evidence type="ECO:0000256" key="10">
    <source>
        <dbReference type="ARBA" id="ARBA00022777"/>
    </source>
</evidence>
<dbReference type="GO" id="GO:0008531">
    <property type="term" value="F:riboflavin kinase activity"/>
    <property type="evidence" value="ECO:0007669"/>
    <property type="project" value="UniProtKB-EC"/>
</dbReference>
<reference evidence="19" key="1">
    <citation type="submission" date="2023-06" db="EMBL/GenBank/DDBJ databases">
        <title>Reference genome for the Northern bat (Eptesicus nilssonii), a most northern bat species.</title>
        <authorList>
            <person name="Laine V.N."/>
            <person name="Pulliainen A.T."/>
            <person name="Lilley T.M."/>
        </authorList>
    </citation>
    <scope>NUCLEOTIDE SEQUENCE</scope>
    <source>
        <strain evidence="19">BLF_Eptnil</strain>
        <tissue evidence="19">Kidney</tissue>
    </source>
</reference>
<evidence type="ECO:0000256" key="7">
    <source>
        <dbReference type="ARBA" id="ARBA00022679"/>
    </source>
</evidence>
<protein>
    <recommendedName>
        <fullName evidence="4">Riboflavin kinase</fullName>
        <ecNumber evidence="3">2.7.1.26</ecNumber>
    </recommendedName>
    <alternativeName>
        <fullName evidence="16">ATP:riboflavin 5'-phosphotransferase</fullName>
    </alternativeName>
    <alternativeName>
        <fullName evidence="13">Flavokinase</fullName>
    </alternativeName>
</protein>
<dbReference type="FunFam" id="2.40.30.30:FF:000002">
    <property type="entry name" value="Riboflavin kinase, putative"/>
    <property type="match status" value="1"/>
</dbReference>
<evidence type="ECO:0000256" key="5">
    <source>
        <dbReference type="ARBA" id="ARBA00022630"/>
    </source>
</evidence>
<evidence type="ECO:0000256" key="15">
    <source>
        <dbReference type="ARBA" id="ARBA00054097"/>
    </source>
</evidence>
<dbReference type="Pfam" id="PF01687">
    <property type="entry name" value="Flavokinase"/>
    <property type="match status" value="2"/>
</dbReference>
<evidence type="ECO:0000256" key="17">
    <source>
        <dbReference type="SAM" id="MobiDB-lite"/>
    </source>
</evidence>
<sequence>MAGAGPRLRRVRGGRGYGSRRRSASLDRESAQARGAPLVGGGSLREGPPPSHLFRPAPPLPRQRHSVPVARQLLLAQQREGLAAPSPGPLAPPARTIPPASRWSGGPGTTSTAAPPDLRTGPQPESRADVMKNLPYFCRGEVVRGFGRGSKQLGIPTGERGGRGAGPPRPVTWERDVSRGSEQVEVTVGLRTEATPSPPPIPALSRRRVFSGAEGAANFPEQVVDNLPADVSTGIYYGWASVGTGEVHKMVVSIGWNPYYKNTKKSMETHIMHTFKEDFYGEILNVAIAGYLRPEKNFDSLESLISAIQGDIEEAKKRLDLPEHLKLKEDNFFQVPKSKIMNGH</sequence>
<evidence type="ECO:0000259" key="18">
    <source>
        <dbReference type="SMART" id="SM00904"/>
    </source>
</evidence>
<feature type="region of interest" description="Disordered" evidence="17">
    <location>
        <begin position="149"/>
        <end position="182"/>
    </location>
</feature>
<dbReference type="GO" id="GO:0046872">
    <property type="term" value="F:metal ion binding"/>
    <property type="evidence" value="ECO:0007669"/>
    <property type="project" value="UniProtKB-KW"/>
</dbReference>
<evidence type="ECO:0000256" key="14">
    <source>
        <dbReference type="ARBA" id="ARBA00050912"/>
    </source>
</evidence>
<gene>
    <name evidence="19" type="ORF">QTO34_005440</name>
</gene>
<evidence type="ECO:0000313" key="20">
    <source>
        <dbReference type="Proteomes" id="UP001177744"/>
    </source>
</evidence>
<name>A0AA40HNC1_CNENI</name>
<evidence type="ECO:0000256" key="16">
    <source>
        <dbReference type="ARBA" id="ARBA00077632"/>
    </source>
</evidence>
<keyword evidence="10" id="KW-0418">Kinase</keyword>
<dbReference type="GO" id="GO:0009231">
    <property type="term" value="P:riboflavin biosynthetic process"/>
    <property type="evidence" value="ECO:0007669"/>
    <property type="project" value="InterPro"/>
</dbReference>
<dbReference type="EC" id="2.7.1.26" evidence="3"/>
<feature type="domain" description="Riboflavin kinase" evidence="18">
    <location>
        <begin position="131"/>
        <end position="320"/>
    </location>
</feature>
<feature type="compositionally biased region" description="Pro residues" evidence="17">
    <location>
        <begin position="86"/>
        <end position="96"/>
    </location>
</feature>
<dbReference type="EMBL" id="JAULJE010000015">
    <property type="protein sequence ID" value="KAK1334435.1"/>
    <property type="molecule type" value="Genomic_DNA"/>
</dbReference>
<keyword evidence="20" id="KW-1185">Reference proteome</keyword>
<dbReference type="Proteomes" id="UP001177744">
    <property type="component" value="Unassembled WGS sequence"/>
</dbReference>
<feature type="region of interest" description="Disordered" evidence="17">
    <location>
        <begin position="1"/>
        <end position="128"/>
    </location>
</feature>
<evidence type="ECO:0000256" key="1">
    <source>
        <dbReference type="ARBA" id="ARBA00001947"/>
    </source>
</evidence>
<dbReference type="SMART" id="SM00904">
    <property type="entry name" value="Flavokinase"/>
    <property type="match status" value="1"/>
</dbReference>
<feature type="compositionally biased region" description="Basic residues" evidence="17">
    <location>
        <begin position="7"/>
        <end position="23"/>
    </location>
</feature>
<keyword evidence="9" id="KW-0547">Nucleotide-binding</keyword>
<keyword evidence="6" id="KW-0288">FMN</keyword>
<evidence type="ECO:0000256" key="12">
    <source>
        <dbReference type="ARBA" id="ARBA00022840"/>
    </source>
</evidence>
<dbReference type="AlphaFoldDB" id="A0AA40HNC1"/>
<dbReference type="GO" id="GO:0005739">
    <property type="term" value="C:mitochondrion"/>
    <property type="evidence" value="ECO:0007669"/>
    <property type="project" value="TreeGrafter"/>
</dbReference>
<evidence type="ECO:0000256" key="11">
    <source>
        <dbReference type="ARBA" id="ARBA00022833"/>
    </source>
</evidence>
<evidence type="ECO:0000256" key="2">
    <source>
        <dbReference type="ARBA" id="ARBA00005201"/>
    </source>
</evidence>
<evidence type="ECO:0000256" key="13">
    <source>
        <dbReference type="ARBA" id="ARBA00029789"/>
    </source>
</evidence>
<evidence type="ECO:0000256" key="9">
    <source>
        <dbReference type="ARBA" id="ARBA00022741"/>
    </source>
</evidence>
<keyword evidence="12" id="KW-0067">ATP-binding</keyword>
<evidence type="ECO:0000256" key="3">
    <source>
        <dbReference type="ARBA" id="ARBA00012105"/>
    </source>
</evidence>
<keyword evidence="7" id="KW-0808">Transferase</keyword>
<dbReference type="Gene3D" id="2.40.30.30">
    <property type="entry name" value="Riboflavin kinase-like"/>
    <property type="match status" value="2"/>
</dbReference>
<evidence type="ECO:0000256" key="6">
    <source>
        <dbReference type="ARBA" id="ARBA00022643"/>
    </source>
</evidence>
<dbReference type="PANTHER" id="PTHR22749:SF6">
    <property type="entry name" value="RIBOFLAVIN KINASE"/>
    <property type="match status" value="1"/>
</dbReference>
<feature type="compositionally biased region" description="Pro residues" evidence="17">
    <location>
        <begin position="47"/>
        <end position="61"/>
    </location>
</feature>
<dbReference type="GO" id="GO:0009398">
    <property type="term" value="P:FMN biosynthetic process"/>
    <property type="evidence" value="ECO:0007669"/>
    <property type="project" value="TreeGrafter"/>
</dbReference>
<keyword evidence="11" id="KW-0862">Zinc</keyword>
<dbReference type="SUPFAM" id="SSF82114">
    <property type="entry name" value="Riboflavin kinase-like"/>
    <property type="match status" value="2"/>
</dbReference>
<evidence type="ECO:0000313" key="19">
    <source>
        <dbReference type="EMBL" id="KAK1334435.1"/>
    </source>
</evidence>
<dbReference type="PANTHER" id="PTHR22749">
    <property type="entry name" value="RIBOFLAVIN KINASE/FMN ADENYLYLTRANSFERASE"/>
    <property type="match status" value="1"/>
</dbReference>
<keyword evidence="8" id="KW-0479">Metal-binding</keyword>
<comment type="function">
    <text evidence="15">Catalyzes the phosphorylation of riboflavin (vitamin B2) to form flavin-mononucleotide (FMN), hence rate-limiting enzyme in the synthesis of FAD. Essential for TNF-induced reactive oxygen species (ROS) production. Through its interaction with both TNFRSF1A and CYBA, physically and functionally couples TNFRSF1A to NADPH oxidase. TNF-activation of RFK may enhance the incorporation of FAD in NADPH oxidase, a critical step for the assembly and activation of NADPH oxidase.</text>
</comment>
<keyword evidence="5" id="KW-0285">Flavoprotein</keyword>
<comment type="caution">
    <text evidence="19">The sequence shown here is derived from an EMBL/GenBank/DDBJ whole genome shotgun (WGS) entry which is preliminary data.</text>
</comment>
<comment type="pathway">
    <text evidence="2">Cofactor biosynthesis; FMN biosynthesis; FMN from riboflavin (ATP route): step 1/1.</text>
</comment>
<accession>A0AA40HNC1</accession>
<dbReference type="InterPro" id="IPR015865">
    <property type="entry name" value="Riboflavin_kinase_bac/euk"/>
</dbReference>
<dbReference type="InterPro" id="IPR023465">
    <property type="entry name" value="Riboflavin_kinase_dom_sf"/>
</dbReference>
<dbReference type="InterPro" id="IPR023468">
    <property type="entry name" value="Riboflavin_kinase"/>
</dbReference>
<evidence type="ECO:0000256" key="8">
    <source>
        <dbReference type="ARBA" id="ARBA00022723"/>
    </source>
</evidence>
<comment type="catalytic activity">
    <reaction evidence="14">
        <text>riboflavin + ATP = FMN + ADP + H(+)</text>
        <dbReference type="Rhea" id="RHEA:14357"/>
        <dbReference type="ChEBI" id="CHEBI:15378"/>
        <dbReference type="ChEBI" id="CHEBI:30616"/>
        <dbReference type="ChEBI" id="CHEBI:57986"/>
        <dbReference type="ChEBI" id="CHEBI:58210"/>
        <dbReference type="ChEBI" id="CHEBI:456216"/>
        <dbReference type="EC" id="2.7.1.26"/>
    </reaction>
    <physiologicalReaction direction="left-to-right" evidence="14">
        <dbReference type="Rhea" id="RHEA:14358"/>
    </physiologicalReaction>
</comment>
<evidence type="ECO:0000256" key="4">
    <source>
        <dbReference type="ARBA" id="ARBA00017394"/>
    </source>
</evidence>
<organism evidence="19 20">
    <name type="scientific">Cnephaeus nilssonii</name>
    <name type="common">Northern bat</name>
    <name type="synonym">Eptesicus nilssonii</name>
    <dbReference type="NCBI Taxonomy" id="3371016"/>
    <lineage>
        <taxon>Eukaryota</taxon>
        <taxon>Metazoa</taxon>
        <taxon>Chordata</taxon>
        <taxon>Craniata</taxon>
        <taxon>Vertebrata</taxon>
        <taxon>Euteleostomi</taxon>
        <taxon>Mammalia</taxon>
        <taxon>Eutheria</taxon>
        <taxon>Laurasiatheria</taxon>
        <taxon>Chiroptera</taxon>
        <taxon>Yangochiroptera</taxon>
        <taxon>Vespertilionidae</taxon>
        <taxon>Cnephaeus</taxon>
    </lineage>
</organism>
<proteinExistence type="predicted"/>